<comment type="caution">
    <text evidence="3">The sequence shown here is derived from an EMBL/GenBank/DDBJ whole genome shotgun (WGS) entry which is preliminary data.</text>
</comment>
<organism evidence="3 4">
    <name type="scientific">Tritrichomonas musculus</name>
    <dbReference type="NCBI Taxonomy" id="1915356"/>
    <lineage>
        <taxon>Eukaryota</taxon>
        <taxon>Metamonada</taxon>
        <taxon>Parabasalia</taxon>
        <taxon>Tritrichomonadida</taxon>
        <taxon>Tritrichomonadidae</taxon>
        <taxon>Tritrichomonas</taxon>
    </lineage>
</organism>
<evidence type="ECO:0008006" key="5">
    <source>
        <dbReference type="Google" id="ProtNLM"/>
    </source>
</evidence>
<name>A0ABR2H475_9EUKA</name>
<accession>A0ABR2H475</accession>
<evidence type="ECO:0000256" key="1">
    <source>
        <dbReference type="PROSITE-ProRule" id="PRU00023"/>
    </source>
</evidence>
<dbReference type="Pfam" id="PF12796">
    <property type="entry name" value="Ank_2"/>
    <property type="match status" value="1"/>
</dbReference>
<dbReference type="SMART" id="SM00248">
    <property type="entry name" value="ANK"/>
    <property type="match status" value="3"/>
</dbReference>
<protein>
    <recommendedName>
        <fullName evidence="5">Ankyrin repeat protein</fullName>
    </recommendedName>
</protein>
<reference evidence="3 4" key="1">
    <citation type="submission" date="2024-04" db="EMBL/GenBank/DDBJ databases">
        <title>Tritrichomonas musculus Genome.</title>
        <authorList>
            <person name="Alves-Ferreira E."/>
            <person name="Grigg M."/>
            <person name="Lorenzi H."/>
            <person name="Galac M."/>
        </authorList>
    </citation>
    <scope>NUCLEOTIDE SEQUENCE [LARGE SCALE GENOMIC DNA]</scope>
    <source>
        <strain evidence="3 4">EAF2021</strain>
    </source>
</reference>
<evidence type="ECO:0000256" key="2">
    <source>
        <dbReference type="SAM" id="MobiDB-lite"/>
    </source>
</evidence>
<dbReference type="InterPro" id="IPR036770">
    <property type="entry name" value="Ankyrin_rpt-contain_sf"/>
</dbReference>
<feature type="repeat" description="ANK" evidence="1">
    <location>
        <begin position="151"/>
        <end position="177"/>
    </location>
</feature>
<dbReference type="PROSITE" id="PS50088">
    <property type="entry name" value="ANK_REPEAT"/>
    <property type="match status" value="1"/>
</dbReference>
<keyword evidence="1" id="KW-0040">ANK repeat</keyword>
<feature type="compositionally biased region" description="Polar residues" evidence="2">
    <location>
        <begin position="264"/>
        <end position="282"/>
    </location>
</feature>
<keyword evidence="4" id="KW-1185">Reference proteome</keyword>
<dbReference type="PROSITE" id="PS50297">
    <property type="entry name" value="ANK_REP_REGION"/>
    <property type="match status" value="1"/>
</dbReference>
<dbReference type="Proteomes" id="UP001470230">
    <property type="component" value="Unassembled WGS sequence"/>
</dbReference>
<evidence type="ECO:0000313" key="4">
    <source>
        <dbReference type="Proteomes" id="UP001470230"/>
    </source>
</evidence>
<feature type="region of interest" description="Disordered" evidence="2">
    <location>
        <begin position="264"/>
        <end position="306"/>
    </location>
</feature>
<feature type="compositionally biased region" description="Low complexity" evidence="2">
    <location>
        <begin position="283"/>
        <end position="295"/>
    </location>
</feature>
<proteinExistence type="predicted"/>
<dbReference type="EMBL" id="JAPFFF010000044">
    <property type="protein sequence ID" value="KAK8840636.1"/>
    <property type="molecule type" value="Genomic_DNA"/>
</dbReference>
<evidence type="ECO:0000313" key="3">
    <source>
        <dbReference type="EMBL" id="KAK8840636.1"/>
    </source>
</evidence>
<dbReference type="SUPFAM" id="SSF48403">
    <property type="entry name" value="Ankyrin repeat"/>
    <property type="match status" value="1"/>
</dbReference>
<sequence>MSQVVRIDNVRRIVDQNSELLALVIYSVQNSLLFKLQINIQDSFAGQFQANSFRSNKLNNPTPLQYAIIQDKVGSLKGILNFMKKDLSESLKSAGNPLDTKEFFCPTVSNTTWPLLHLAAGLERLECLKILIEFLNDHGEIDQFINKPDNNQRTPLAIAFSTGNKEIINLLIKNGADPFYGVDKGVIMPIIYISRHNANEFQTMVDCINSNNEQGQTILGKLNLYHYDDNGFAYSNDGDGRYREFDSFKENNFNSTVKEKFDSMRSSAGSMSTVGNQATGPDNTNTSTSTSTNSNRQIPNCSEPGCSSPGTIKCDNCERHYCEEHLHVHGC</sequence>
<dbReference type="Gene3D" id="1.25.40.20">
    <property type="entry name" value="Ankyrin repeat-containing domain"/>
    <property type="match status" value="1"/>
</dbReference>
<dbReference type="InterPro" id="IPR002110">
    <property type="entry name" value="Ankyrin_rpt"/>
</dbReference>
<gene>
    <name evidence="3" type="ORF">M9Y10_030411</name>
</gene>